<accession>A0A4Q9N6P0</accession>
<dbReference type="GO" id="GO:0005737">
    <property type="term" value="C:cytoplasm"/>
    <property type="evidence" value="ECO:0007669"/>
    <property type="project" value="TreeGrafter"/>
</dbReference>
<dbReference type="PANTHER" id="PTHR11377:SF5">
    <property type="entry name" value="GLYCYLPEPTIDE N-TETRADECANOYLTRANSFERASE"/>
    <property type="match status" value="1"/>
</dbReference>
<sequence>MSEPSTSQQKAKDKVGDSEQIEENPHPDEEDHSGSDDDSEPDADGDAPETAAGSSSTAVPVDTPGTASKKKKKKRSKAAKALNALKSVGKGKDAIPDEVVKIVLDKVKAEGGEAVAGADAETVRLALEQMKLRDVLQGKTGIGGKNKKDTGGHKFWSTQPVPQLGEAPPEADGPIEPSKPASEVRQDPYPLPKEFTWSFLDINDTAELRELYELLSANYVEDDDESFRFQYSAEFLSWALKPPGYHKEWHVGVRVSSSRKLVAFISAVPVQIRVRDHVLNVSEVNYLCVHKKLRSKRLAPVLIKEVTRQCNLKGVFQALYTAGVVIPTPVSSAQYFHRCINIPKLVDVRFTSVPSTMTLARMIRLHKLPEKPRLLDQGLREMEERDVPQVVDLFERYMKRFSMVPIYNEADVAHQFLSGRGEGPRGADSWKTPRDGQVVWTYVVENPKTNKITDYVSFYSLPSTIMRSTKHNLLNAAYLYYYATEVAFEDGAEASGRLKKRLEELITDALVIADRAKFDVMNALTLMDNVPFLQDLKFGQGDGILNFYLYNWRTAPLAGLRATSDTSVGRGIGVVML</sequence>
<feature type="region of interest" description="Disordered" evidence="9">
    <location>
        <begin position="1"/>
        <end position="90"/>
    </location>
</feature>
<organism evidence="12">
    <name type="scientific">Dichomitus squalens</name>
    <dbReference type="NCBI Taxonomy" id="114155"/>
    <lineage>
        <taxon>Eukaryota</taxon>
        <taxon>Fungi</taxon>
        <taxon>Dikarya</taxon>
        <taxon>Basidiomycota</taxon>
        <taxon>Agaricomycotina</taxon>
        <taxon>Agaricomycetes</taxon>
        <taxon>Polyporales</taxon>
        <taxon>Polyporaceae</taxon>
        <taxon>Dichomitus</taxon>
    </lineage>
</organism>
<comment type="similarity">
    <text evidence="1 8">Belongs to the NMT family.</text>
</comment>
<evidence type="ECO:0000313" key="12">
    <source>
        <dbReference type="EMBL" id="TBU35738.1"/>
    </source>
</evidence>
<evidence type="ECO:0000256" key="4">
    <source>
        <dbReference type="ARBA" id="ARBA00022240"/>
    </source>
</evidence>
<evidence type="ECO:0000256" key="6">
    <source>
        <dbReference type="ARBA" id="ARBA00023315"/>
    </source>
</evidence>
<keyword evidence="5 7" id="KW-0808">Transferase</keyword>
<dbReference type="Proteomes" id="UP000292957">
    <property type="component" value="Unassembled WGS sequence"/>
</dbReference>
<feature type="compositionally biased region" description="Basic residues" evidence="9">
    <location>
        <begin position="68"/>
        <end position="78"/>
    </location>
</feature>
<name>A0A4Q9N6P0_9APHY</name>
<dbReference type="InterPro" id="IPR022676">
    <property type="entry name" value="NMT_N"/>
</dbReference>
<dbReference type="AlphaFoldDB" id="A0A4Q9N6P0"/>
<dbReference type="EMBL" id="ML143386">
    <property type="protein sequence ID" value="TBU35738.1"/>
    <property type="molecule type" value="Genomic_DNA"/>
</dbReference>
<reference evidence="12" key="1">
    <citation type="submission" date="2019-01" db="EMBL/GenBank/DDBJ databases">
        <title>Draft genome sequences of three monokaryotic isolates of the white-rot basidiomycete fungus Dichomitus squalens.</title>
        <authorList>
            <consortium name="DOE Joint Genome Institute"/>
            <person name="Lopez S.C."/>
            <person name="Andreopoulos B."/>
            <person name="Pangilinan J."/>
            <person name="Lipzen A."/>
            <person name="Riley R."/>
            <person name="Ahrendt S."/>
            <person name="Ng V."/>
            <person name="Barry K."/>
            <person name="Daum C."/>
            <person name="Grigoriev I.V."/>
            <person name="Hilden K.S."/>
            <person name="Makela M.R."/>
            <person name="de Vries R.P."/>
        </authorList>
    </citation>
    <scope>NUCLEOTIDE SEQUENCE [LARGE SCALE GENOMIC DNA]</scope>
    <source>
        <strain evidence="12">OM18370.1</strain>
    </source>
</reference>
<comment type="subunit">
    <text evidence="2">Monomer.</text>
</comment>
<feature type="domain" description="Glycylpeptide N-tetradecanoyltransferase N-terminal" evidence="10">
    <location>
        <begin position="174"/>
        <end position="332"/>
    </location>
</feature>
<evidence type="ECO:0000256" key="1">
    <source>
        <dbReference type="ARBA" id="ARBA00009469"/>
    </source>
</evidence>
<comment type="catalytic activity">
    <reaction evidence="7">
        <text>N-terminal glycyl-[protein] + tetradecanoyl-CoA = N-tetradecanoylglycyl-[protein] + CoA + H(+)</text>
        <dbReference type="Rhea" id="RHEA:15521"/>
        <dbReference type="Rhea" id="RHEA-COMP:12666"/>
        <dbReference type="Rhea" id="RHEA-COMP:12667"/>
        <dbReference type="ChEBI" id="CHEBI:15378"/>
        <dbReference type="ChEBI" id="CHEBI:57287"/>
        <dbReference type="ChEBI" id="CHEBI:57385"/>
        <dbReference type="ChEBI" id="CHEBI:64723"/>
        <dbReference type="ChEBI" id="CHEBI:133050"/>
        <dbReference type="EC" id="2.3.1.97"/>
    </reaction>
</comment>
<feature type="compositionally biased region" description="Acidic residues" evidence="9">
    <location>
        <begin position="36"/>
        <end position="47"/>
    </location>
</feature>
<evidence type="ECO:0000259" key="11">
    <source>
        <dbReference type="Pfam" id="PF02799"/>
    </source>
</evidence>
<evidence type="ECO:0000256" key="3">
    <source>
        <dbReference type="ARBA" id="ARBA00012923"/>
    </source>
</evidence>
<dbReference type="EC" id="2.3.1.97" evidence="3 7"/>
<feature type="domain" description="Glycylpeptide N-tetradecanoyltransferase C-terminal" evidence="11">
    <location>
        <begin position="347"/>
        <end position="575"/>
    </location>
</feature>
<dbReference type="PROSITE" id="PS00976">
    <property type="entry name" value="NMT_2"/>
    <property type="match status" value="1"/>
</dbReference>
<dbReference type="SUPFAM" id="SSF55729">
    <property type="entry name" value="Acyl-CoA N-acyltransferases (Nat)"/>
    <property type="match status" value="2"/>
</dbReference>
<dbReference type="InterPro" id="IPR000903">
    <property type="entry name" value="NMT"/>
</dbReference>
<feature type="compositionally biased region" description="Basic and acidic residues" evidence="9">
    <location>
        <begin position="10"/>
        <end position="35"/>
    </location>
</feature>
<evidence type="ECO:0000256" key="5">
    <source>
        <dbReference type="ARBA" id="ARBA00022679"/>
    </source>
</evidence>
<dbReference type="Pfam" id="PF02799">
    <property type="entry name" value="NMT_C"/>
    <property type="match status" value="1"/>
</dbReference>
<protein>
    <recommendedName>
        <fullName evidence="4 7">Glycylpeptide N-tetradecanoyltransferase</fullName>
        <ecNumber evidence="3 7">2.3.1.97</ecNumber>
    </recommendedName>
</protein>
<gene>
    <name evidence="12" type="ORF">BD311DRAFT_680292</name>
</gene>
<keyword evidence="6 7" id="KW-0012">Acyltransferase</keyword>
<dbReference type="OrthoDB" id="60315at2759"/>
<dbReference type="Gene3D" id="3.40.630.30">
    <property type="match status" value="2"/>
</dbReference>
<evidence type="ECO:0000256" key="2">
    <source>
        <dbReference type="ARBA" id="ARBA00011245"/>
    </source>
</evidence>
<evidence type="ECO:0000256" key="9">
    <source>
        <dbReference type="SAM" id="MobiDB-lite"/>
    </source>
</evidence>
<dbReference type="GO" id="GO:0004379">
    <property type="term" value="F:glycylpeptide N-tetradecanoyltransferase activity"/>
    <property type="evidence" value="ECO:0007669"/>
    <property type="project" value="UniProtKB-EC"/>
</dbReference>
<feature type="region of interest" description="Disordered" evidence="9">
    <location>
        <begin position="141"/>
        <end position="187"/>
    </location>
</feature>
<proteinExistence type="inferred from homology"/>
<evidence type="ECO:0000259" key="10">
    <source>
        <dbReference type="Pfam" id="PF01233"/>
    </source>
</evidence>
<dbReference type="InterPro" id="IPR022678">
    <property type="entry name" value="NMT_CS"/>
</dbReference>
<dbReference type="InterPro" id="IPR022677">
    <property type="entry name" value="NMT_C"/>
</dbReference>
<dbReference type="FunFam" id="3.40.630.30:FF:000042">
    <property type="entry name" value="Glycylpeptide N-tetradecanoyltransferase"/>
    <property type="match status" value="1"/>
</dbReference>
<evidence type="ECO:0000256" key="8">
    <source>
        <dbReference type="RuleBase" id="RU004178"/>
    </source>
</evidence>
<evidence type="ECO:0000256" key="7">
    <source>
        <dbReference type="RuleBase" id="RU000586"/>
    </source>
</evidence>
<dbReference type="Pfam" id="PF01233">
    <property type="entry name" value="NMT"/>
    <property type="match status" value="1"/>
</dbReference>
<dbReference type="PANTHER" id="PTHR11377">
    <property type="entry name" value="N-MYRISTOYL TRANSFERASE"/>
    <property type="match status" value="1"/>
</dbReference>
<comment type="function">
    <text evidence="7">Adds a myristoyl group to the N-terminal glycine residue of certain cellular proteins.</text>
</comment>
<dbReference type="InterPro" id="IPR016181">
    <property type="entry name" value="Acyl_CoA_acyltransferase"/>
</dbReference>